<evidence type="ECO:0000256" key="1">
    <source>
        <dbReference type="ARBA" id="ARBA00004141"/>
    </source>
</evidence>
<feature type="transmembrane region" description="Helical" evidence="9">
    <location>
        <begin position="469"/>
        <end position="492"/>
    </location>
</feature>
<evidence type="ECO:0000256" key="2">
    <source>
        <dbReference type="ARBA" id="ARBA00004555"/>
    </source>
</evidence>
<comment type="subcellular location">
    <subcellularLocation>
        <location evidence="2">Golgi apparatus</location>
    </subcellularLocation>
    <subcellularLocation>
        <location evidence="1">Membrane</location>
        <topology evidence="1">Multi-pass membrane protein</topology>
    </subcellularLocation>
</comment>
<feature type="transmembrane region" description="Helical" evidence="9">
    <location>
        <begin position="632"/>
        <end position="659"/>
    </location>
</feature>
<evidence type="ECO:0000256" key="6">
    <source>
        <dbReference type="ARBA" id="ARBA00022989"/>
    </source>
</evidence>
<dbReference type="OMA" id="WILWAIT"/>
<evidence type="ECO:0000256" key="3">
    <source>
        <dbReference type="ARBA" id="ARBA00005227"/>
    </source>
</evidence>
<keyword evidence="6 9" id="KW-1133">Transmembrane helix</keyword>
<evidence type="ECO:0000256" key="5">
    <source>
        <dbReference type="ARBA" id="ARBA00022729"/>
    </source>
</evidence>
<protein>
    <recommendedName>
        <fullName evidence="9">Transmembrane 9 superfamily member</fullName>
    </recommendedName>
</protein>
<accession>A0A5J4Z575</accession>
<feature type="transmembrane region" description="Helical" evidence="9">
    <location>
        <begin position="402"/>
        <end position="422"/>
    </location>
</feature>
<feature type="transmembrane region" description="Helical" evidence="9">
    <location>
        <begin position="443"/>
        <end position="463"/>
    </location>
</feature>
<dbReference type="Proteomes" id="UP000324585">
    <property type="component" value="Unassembled WGS sequence"/>
</dbReference>
<feature type="transmembrane region" description="Helical" evidence="9">
    <location>
        <begin position="370"/>
        <end position="396"/>
    </location>
</feature>
<evidence type="ECO:0000313" key="10">
    <source>
        <dbReference type="EMBL" id="KAA8498846.1"/>
    </source>
</evidence>
<feature type="transmembrane region" description="Helical" evidence="9">
    <location>
        <begin position="525"/>
        <end position="548"/>
    </location>
</feature>
<evidence type="ECO:0000256" key="4">
    <source>
        <dbReference type="ARBA" id="ARBA00022692"/>
    </source>
</evidence>
<reference evidence="11" key="1">
    <citation type="journal article" date="2019" name="Nat. Commun.">
        <title>Expansion of phycobilisome linker gene families in mesophilic red algae.</title>
        <authorList>
            <person name="Lee J."/>
            <person name="Kim D."/>
            <person name="Bhattacharya D."/>
            <person name="Yoon H.S."/>
        </authorList>
    </citation>
    <scope>NUCLEOTIDE SEQUENCE [LARGE SCALE GENOMIC DNA]</scope>
    <source>
        <strain evidence="11">CCMP 1328</strain>
    </source>
</reference>
<dbReference type="GO" id="GO:0016020">
    <property type="term" value="C:membrane"/>
    <property type="evidence" value="ECO:0007669"/>
    <property type="project" value="UniProtKB-SubCell"/>
</dbReference>
<feature type="signal peptide" evidence="9">
    <location>
        <begin position="1"/>
        <end position="33"/>
    </location>
</feature>
<name>A0A5J4Z575_PORPP</name>
<keyword evidence="5 9" id="KW-0732">Signal</keyword>
<evidence type="ECO:0000256" key="7">
    <source>
        <dbReference type="ARBA" id="ARBA00023034"/>
    </source>
</evidence>
<dbReference type="InterPro" id="IPR004240">
    <property type="entry name" value="EMP70"/>
</dbReference>
<feature type="transmembrane region" description="Helical" evidence="9">
    <location>
        <begin position="592"/>
        <end position="612"/>
    </location>
</feature>
<organism evidence="10 11">
    <name type="scientific">Porphyridium purpureum</name>
    <name type="common">Red alga</name>
    <name type="synonym">Porphyridium cruentum</name>
    <dbReference type="NCBI Taxonomy" id="35688"/>
    <lineage>
        <taxon>Eukaryota</taxon>
        <taxon>Rhodophyta</taxon>
        <taxon>Bangiophyceae</taxon>
        <taxon>Porphyridiales</taxon>
        <taxon>Porphyridiaceae</taxon>
        <taxon>Porphyridium</taxon>
    </lineage>
</organism>
<keyword evidence="4 9" id="KW-0812">Transmembrane</keyword>
<keyword evidence="7" id="KW-0333">Golgi apparatus</keyword>
<proteinExistence type="inferred from homology"/>
<dbReference type="Pfam" id="PF02990">
    <property type="entry name" value="EMP70"/>
    <property type="match status" value="1"/>
</dbReference>
<dbReference type="GO" id="GO:0005794">
    <property type="term" value="C:Golgi apparatus"/>
    <property type="evidence" value="ECO:0007669"/>
    <property type="project" value="UniProtKB-SubCell"/>
</dbReference>
<gene>
    <name evidence="10" type="ORF">FVE85_6431</name>
</gene>
<dbReference type="GO" id="GO:0072657">
    <property type="term" value="P:protein localization to membrane"/>
    <property type="evidence" value="ECO:0007669"/>
    <property type="project" value="TreeGrafter"/>
</dbReference>
<dbReference type="AlphaFoldDB" id="A0A5J4Z575"/>
<comment type="similarity">
    <text evidence="3 9">Belongs to the nonaspanin (TM9SF) (TC 9.A.2) family.</text>
</comment>
<evidence type="ECO:0000256" key="8">
    <source>
        <dbReference type="ARBA" id="ARBA00023136"/>
    </source>
</evidence>
<evidence type="ECO:0000256" key="9">
    <source>
        <dbReference type="RuleBase" id="RU363079"/>
    </source>
</evidence>
<comment type="caution">
    <text evidence="10">The sequence shown here is derived from an EMBL/GenBank/DDBJ whole genome shotgun (WGS) entry which is preliminary data.</text>
</comment>
<dbReference type="PANTHER" id="PTHR10766">
    <property type="entry name" value="TRANSMEMBRANE 9 SUPERFAMILY PROTEIN"/>
    <property type="match status" value="1"/>
</dbReference>
<sequence>MGRGGCLRKRWDAMWWIALVLMCWASGSRETRAFYLPGVSPVDYEQGAPLNVFANKLQSPVNYVSQDYHRFIFCKPIDEGTGSESQVERVRNAKRLNLGQLLSGQKYEPTSIEFNMMNSESCVLSCVRDLARQSFSNPKRAQLVEAKKVKTLRLIREQYFVRLILDNMPVLTKLTDPGSGRTFTWMGYPLGAVKQGKEFLFNHLKFKVLVHQVKNTLLERVSPGAQFYRVVGFEVTPTSVDHWISQDGTSVKCKKDNSDQFFEPRALAELSRIAFTHDVAFEESELKWATRWDSILNASPETKRVEWFSIVNVLLITLFFSLLTAFVLLRTVYLDFARYNGLADDEVTQESGWKMLHGDVFRVPRVFELLCVWVGAGVQLAILAVATLSLSVIGLVSPANRGGLLSVMLFMWVSTSFFSGYTSGRLYGGMGGTQKRSVALMSALYLPGLIAGVFISLNVLLRMNAASNAVPIFTLIVLACVWFGISVPLNLLGSFISLKQGAIDVPCKTNAIPREIPESPLYTELLYLMLPGVIPFSVAVVPLAFILNSIWQSAIFYMFGFLFLVLMMLVITCAQLGMVIAYARLSSMNFHWWWPAIGTGASSGLYVFLYTVSYLLRFSRRAEHEWLSTVVYLSYMMLLSVCFALFCGACSFLSAFWFVRRIFGAVRIT</sequence>
<keyword evidence="8 9" id="KW-0472">Membrane</keyword>
<feature type="transmembrane region" description="Helical" evidence="9">
    <location>
        <begin position="554"/>
        <end position="580"/>
    </location>
</feature>
<dbReference type="PANTHER" id="PTHR10766:SF55">
    <property type="entry name" value="TRANSMEMBRANE 9 SUPERFAMILY MEMBER 4"/>
    <property type="match status" value="1"/>
</dbReference>
<keyword evidence="11" id="KW-1185">Reference proteome</keyword>
<feature type="chain" id="PRO_5023966555" description="Transmembrane 9 superfamily member" evidence="9">
    <location>
        <begin position="34"/>
        <end position="669"/>
    </location>
</feature>
<evidence type="ECO:0000313" key="11">
    <source>
        <dbReference type="Proteomes" id="UP000324585"/>
    </source>
</evidence>
<dbReference type="OrthoDB" id="1666796at2759"/>
<feature type="transmembrane region" description="Helical" evidence="9">
    <location>
        <begin position="307"/>
        <end position="329"/>
    </location>
</feature>
<dbReference type="EMBL" id="VRMN01000001">
    <property type="protein sequence ID" value="KAA8498846.1"/>
    <property type="molecule type" value="Genomic_DNA"/>
</dbReference>